<gene>
    <name evidence="1" type="ORF">O181_102736</name>
</gene>
<keyword evidence="2" id="KW-1185">Reference proteome</keyword>
<sequence>MPLWLHPHITPHPPSRSLCELPTCLQHRPHTCLIPNTTYHPYPCVAPSRYASDVASPLPLNMLILPLHPYVCQGSQKIKPSLMPVQAPDVSHAHPYASTGSQQFKPLLLLGKAPKNSNHSLHQCRLLTVHKQTLMLVQVSNNSNNSL</sequence>
<evidence type="ECO:0000313" key="1">
    <source>
        <dbReference type="EMBL" id="MBW0563021.1"/>
    </source>
</evidence>
<reference evidence="1" key="1">
    <citation type="submission" date="2021-03" db="EMBL/GenBank/DDBJ databases">
        <title>Draft genome sequence of rust myrtle Austropuccinia psidii MF-1, a brazilian biotype.</title>
        <authorList>
            <person name="Quecine M.C."/>
            <person name="Pachon D.M.R."/>
            <person name="Bonatelli M.L."/>
            <person name="Correr F.H."/>
            <person name="Franceschini L.M."/>
            <person name="Leite T.F."/>
            <person name="Margarido G.R.A."/>
            <person name="Almeida C.A."/>
            <person name="Ferrarezi J.A."/>
            <person name="Labate C.A."/>
        </authorList>
    </citation>
    <scope>NUCLEOTIDE SEQUENCE</scope>
    <source>
        <strain evidence="1">MF-1</strain>
    </source>
</reference>
<evidence type="ECO:0000313" key="2">
    <source>
        <dbReference type="Proteomes" id="UP000765509"/>
    </source>
</evidence>
<organism evidence="1 2">
    <name type="scientific">Austropuccinia psidii MF-1</name>
    <dbReference type="NCBI Taxonomy" id="1389203"/>
    <lineage>
        <taxon>Eukaryota</taxon>
        <taxon>Fungi</taxon>
        <taxon>Dikarya</taxon>
        <taxon>Basidiomycota</taxon>
        <taxon>Pucciniomycotina</taxon>
        <taxon>Pucciniomycetes</taxon>
        <taxon>Pucciniales</taxon>
        <taxon>Sphaerophragmiaceae</taxon>
        <taxon>Austropuccinia</taxon>
    </lineage>
</organism>
<comment type="caution">
    <text evidence="1">The sequence shown here is derived from an EMBL/GenBank/DDBJ whole genome shotgun (WGS) entry which is preliminary data.</text>
</comment>
<dbReference type="Proteomes" id="UP000765509">
    <property type="component" value="Unassembled WGS sequence"/>
</dbReference>
<name>A0A9Q3JJ99_9BASI</name>
<protein>
    <submittedName>
        <fullName evidence="1">Uncharacterized protein</fullName>
    </submittedName>
</protein>
<dbReference type="AlphaFoldDB" id="A0A9Q3JJ99"/>
<accession>A0A9Q3JJ99</accession>
<proteinExistence type="predicted"/>
<dbReference type="EMBL" id="AVOT02073593">
    <property type="protein sequence ID" value="MBW0563021.1"/>
    <property type="molecule type" value="Genomic_DNA"/>
</dbReference>